<protein>
    <submittedName>
        <fullName evidence="1">Uncharacterized protein</fullName>
    </submittedName>
</protein>
<accession>A0AA40A0P8</accession>
<reference evidence="1" key="1">
    <citation type="submission" date="2023-06" db="EMBL/GenBank/DDBJ databases">
        <title>Genome-scale phylogeny and comparative genomics of the fungal order Sordariales.</title>
        <authorList>
            <consortium name="Lawrence Berkeley National Laboratory"/>
            <person name="Hensen N."/>
            <person name="Bonometti L."/>
            <person name="Westerberg I."/>
            <person name="Brannstrom I.O."/>
            <person name="Guillou S."/>
            <person name="Cros-Aarteil S."/>
            <person name="Calhoun S."/>
            <person name="Haridas S."/>
            <person name="Kuo A."/>
            <person name="Mondo S."/>
            <person name="Pangilinan J."/>
            <person name="Riley R."/>
            <person name="LaButti K."/>
            <person name="Andreopoulos B."/>
            <person name="Lipzen A."/>
            <person name="Chen C."/>
            <person name="Yanf M."/>
            <person name="Daum C."/>
            <person name="Ng V."/>
            <person name="Clum A."/>
            <person name="Steindorff A."/>
            <person name="Ohm R."/>
            <person name="Martin F."/>
            <person name="Silar P."/>
            <person name="Natvig D."/>
            <person name="Lalanne C."/>
            <person name="Gautier V."/>
            <person name="Ament-velasquez S.L."/>
            <person name="Kruys A."/>
            <person name="Hutchinson M.I."/>
            <person name="Powell A.J."/>
            <person name="Barry K."/>
            <person name="Miller A.N."/>
            <person name="Grigoriev I.V."/>
            <person name="Debuchy R."/>
            <person name="Gladieux P."/>
            <person name="Thoren M.H."/>
            <person name="Johannesson H."/>
        </authorList>
    </citation>
    <scope>NUCLEOTIDE SEQUENCE</scope>
    <source>
        <strain evidence="1">SMH2392-1A</strain>
    </source>
</reference>
<name>A0AA40A0P8_9PEZI</name>
<comment type="caution">
    <text evidence="1">The sequence shown here is derived from an EMBL/GenBank/DDBJ whole genome shotgun (WGS) entry which is preliminary data.</text>
</comment>
<keyword evidence="2" id="KW-1185">Reference proteome</keyword>
<sequence>MSEDIVPAVCYDMCNNAYIKAQTIGKKPELCLPDSGFELYYTACEQCITENANLSTTDFNNASSLKQFVD</sequence>
<dbReference type="EMBL" id="JAUIRO010000007">
    <property type="protein sequence ID" value="KAK0707125.1"/>
    <property type="molecule type" value="Genomic_DNA"/>
</dbReference>
<proteinExistence type="predicted"/>
<dbReference type="Proteomes" id="UP001172101">
    <property type="component" value="Unassembled WGS sequence"/>
</dbReference>
<dbReference type="PANTHER" id="PTHR38122">
    <property type="entry name" value="GLYCOPROTEIN X"/>
    <property type="match status" value="1"/>
</dbReference>
<evidence type="ECO:0000313" key="2">
    <source>
        <dbReference type="Proteomes" id="UP001172101"/>
    </source>
</evidence>
<dbReference type="PANTHER" id="PTHR38122:SF1">
    <property type="entry name" value="GLYCOPROTEIN X"/>
    <property type="match status" value="1"/>
</dbReference>
<dbReference type="RefSeq" id="XP_060292219.1">
    <property type="nucleotide sequence ID" value="XM_060446108.1"/>
</dbReference>
<evidence type="ECO:0000313" key="1">
    <source>
        <dbReference type="EMBL" id="KAK0707125.1"/>
    </source>
</evidence>
<organism evidence="1 2">
    <name type="scientific">Lasiosphaeria miniovina</name>
    <dbReference type="NCBI Taxonomy" id="1954250"/>
    <lineage>
        <taxon>Eukaryota</taxon>
        <taxon>Fungi</taxon>
        <taxon>Dikarya</taxon>
        <taxon>Ascomycota</taxon>
        <taxon>Pezizomycotina</taxon>
        <taxon>Sordariomycetes</taxon>
        <taxon>Sordariomycetidae</taxon>
        <taxon>Sordariales</taxon>
        <taxon>Lasiosphaeriaceae</taxon>
        <taxon>Lasiosphaeria</taxon>
    </lineage>
</organism>
<gene>
    <name evidence="1" type="ORF">B0T26DRAFT_756512</name>
</gene>
<dbReference type="AlphaFoldDB" id="A0AA40A0P8"/>
<dbReference type="GeneID" id="85329378"/>